<evidence type="ECO:0000256" key="1">
    <source>
        <dbReference type="SAM" id="MobiDB-lite"/>
    </source>
</evidence>
<feature type="region of interest" description="Disordered" evidence="1">
    <location>
        <begin position="1"/>
        <end position="31"/>
    </location>
</feature>
<reference evidence="2" key="1">
    <citation type="submission" date="2021-02" db="EMBL/GenBank/DDBJ databases">
        <authorList>
            <person name="Cremers G."/>
            <person name="Picone N."/>
        </authorList>
    </citation>
    <scope>NUCLEOTIDE SEQUENCE</scope>
    <source>
        <strain evidence="2">PQ17</strain>
    </source>
</reference>
<dbReference type="Proteomes" id="UP000663859">
    <property type="component" value="Unassembled WGS sequence"/>
</dbReference>
<dbReference type="AlphaFoldDB" id="A0A8J2BUJ4"/>
<evidence type="ECO:0000313" key="2">
    <source>
        <dbReference type="EMBL" id="CAF0700254.1"/>
    </source>
</evidence>
<keyword evidence="3" id="KW-1185">Reference proteome</keyword>
<gene>
    <name evidence="2" type="ORF">MPNT_340019</name>
</gene>
<dbReference type="EMBL" id="CAJNOB010000028">
    <property type="protein sequence ID" value="CAF0700254.1"/>
    <property type="molecule type" value="Genomic_DNA"/>
</dbReference>
<accession>A0A8J2BUJ4</accession>
<sequence length="209" mass="23316">MTHSFGMQGPGPKRLEARTDPGFSADGMGPNRFWNLRSDGAKKRISLRRPPLWKLAEVDMREATLSPPALDPKKRQSLQKEIVAAIAPDRNRSFEFPFDWYGLLGVNNRFVSNLSFSPPKETPVCGSTARTNSTSARDCFDPSFRRGSRASHSLARCSTGPKAPGCPFPSPGLTGCCLSSPRTRRLQRRRRRFSLVRSAGNPRWRTSHS</sequence>
<protein>
    <submittedName>
        <fullName evidence="2">Uncharacterized protein</fullName>
    </submittedName>
</protein>
<name>A0A8J2BUJ4_9BACT</name>
<organism evidence="2 3">
    <name type="scientific">Candidatus Methylacidithermus pantelleriae</name>
    <dbReference type="NCBI Taxonomy" id="2744239"/>
    <lineage>
        <taxon>Bacteria</taxon>
        <taxon>Pseudomonadati</taxon>
        <taxon>Verrucomicrobiota</taxon>
        <taxon>Methylacidiphilae</taxon>
        <taxon>Methylacidiphilales</taxon>
        <taxon>Methylacidiphilaceae</taxon>
        <taxon>Candidatus Methylacidithermus</taxon>
    </lineage>
</organism>
<evidence type="ECO:0000313" key="3">
    <source>
        <dbReference type="Proteomes" id="UP000663859"/>
    </source>
</evidence>
<proteinExistence type="predicted"/>
<comment type="caution">
    <text evidence="2">The sequence shown here is derived from an EMBL/GenBank/DDBJ whole genome shotgun (WGS) entry which is preliminary data.</text>
</comment>